<dbReference type="GO" id="GO:0033204">
    <property type="term" value="F:ribonuclease P RNA binding"/>
    <property type="evidence" value="ECO:0007669"/>
    <property type="project" value="InterPro"/>
</dbReference>
<dbReference type="GO" id="GO:0030681">
    <property type="term" value="C:multimeric ribonuclease P complex"/>
    <property type="evidence" value="ECO:0007669"/>
    <property type="project" value="TreeGrafter"/>
</dbReference>
<evidence type="ECO:0000313" key="12">
    <source>
        <dbReference type="Proteomes" id="UP000481861"/>
    </source>
</evidence>
<dbReference type="GO" id="GO:0000460">
    <property type="term" value="P:maturation of 5.8S rRNA"/>
    <property type="evidence" value="ECO:0007669"/>
    <property type="project" value="UniProtKB-ARBA"/>
</dbReference>
<dbReference type="InterPro" id="IPR002759">
    <property type="entry name" value="Pop5/Rpp14/Rnp2-like"/>
</dbReference>
<dbReference type="GO" id="GO:0004526">
    <property type="term" value="F:ribonuclease P activity"/>
    <property type="evidence" value="ECO:0007669"/>
    <property type="project" value="UniProtKB-EC"/>
</dbReference>
<proteinExistence type="inferred from homology"/>
<organism evidence="11 12">
    <name type="scientific">Massariosphaeria phaeospora</name>
    <dbReference type="NCBI Taxonomy" id="100035"/>
    <lineage>
        <taxon>Eukaryota</taxon>
        <taxon>Fungi</taxon>
        <taxon>Dikarya</taxon>
        <taxon>Ascomycota</taxon>
        <taxon>Pezizomycotina</taxon>
        <taxon>Dothideomycetes</taxon>
        <taxon>Pleosporomycetidae</taxon>
        <taxon>Pleosporales</taxon>
        <taxon>Pleosporales incertae sedis</taxon>
        <taxon>Massariosphaeria</taxon>
    </lineage>
</organism>
<evidence type="ECO:0000256" key="3">
    <source>
        <dbReference type="ARBA" id="ARBA00010800"/>
    </source>
</evidence>
<dbReference type="GO" id="GO:0000172">
    <property type="term" value="C:ribonuclease MRP complex"/>
    <property type="evidence" value="ECO:0007669"/>
    <property type="project" value="UniProtKB-ARBA"/>
</dbReference>
<dbReference type="InterPro" id="IPR016819">
    <property type="entry name" value="RNase_P/MRP_POP5"/>
</dbReference>
<evidence type="ECO:0000256" key="2">
    <source>
        <dbReference type="ARBA" id="ARBA00004123"/>
    </source>
</evidence>
<sequence>MVRIKNRYLVVNFLYPAPPSSTDSKDPVPGLLQFHAPTPDAFHVGLLARVIRDGVLELYGDYGLGMINSSLKVNYWSLATSTAIIRCSRDHYQMVWAALTFITKLPGTVGSIPVVARVVRVSGTIRSAEMEVIRRAQDIIRRAKNVEGGGEDLKMVEEIVKAVDRREEQVLVQVDEQDEEDESASESE</sequence>
<keyword evidence="12" id="KW-1185">Reference proteome</keyword>
<dbReference type="EC" id="3.1.26.5" evidence="4 10"/>
<protein>
    <recommendedName>
        <fullName evidence="8 10">Ribonuclease P/MRP protein subunit POP5</fullName>
        <ecNumber evidence="4 10">3.1.26.5</ecNumber>
    </recommendedName>
</protein>
<name>A0A7C8I6C7_9PLEO</name>
<comment type="similarity">
    <text evidence="3 10">Belongs to the eukaryotic/archaeal RNase P protein component 2 family.</text>
</comment>
<comment type="subcellular location">
    <subcellularLocation>
        <location evidence="2">Nucleus</location>
    </subcellularLocation>
</comment>
<dbReference type="Pfam" id="PF01900">
    <property type="entry name" value="RNase_P_Rpp14"/>
    <property type="match status" value="1"/>
</dbReference>
<dbReference type="SUPFAM" id="SSF160350">
    <property type="entry name" value="Rnp2-like"/>
    <property type="match status" value="1"/>
</dbReference>
<dbReference type="Proteomes" id="UP000481861">
    <property type="component" value="Unassembled WGS sequence"/>
</dbReference>
<evidence type="ECO:0000256" key="8">
    <source>
        <dbReference type="ARBA" id="ARBA00044198"/>
    </source>
</evidence>
<dbReference type="PIRSF" id="PIRSF023803">
    <property type="entry name" value="Ribonuclease_P_prd"/>
    <property type="match status" value="1"/>
</dbReference>
<evidence type="ECO:0000256" key="5">
    <source>
        <dbReference type="ARBA" id="ARBA00022694"/>
    </source>
</evidence>
<dbReference type="InterPro" id="IPR038085">
    <property type="entry name" value="Rnp2-like_sf"/>
</dbReference>
<evidence type="ECO:0000313" key="11">
    <source>
        <dbReference type="EMBL" id="KAF2866250.1"/>
    </source>
</evidence>
<keyword evidence="7" id="KW-0539">Nucleus</keyword>
<evidence type="ECO:0000256" key="7">
    <source>
        <dbReference type="ARBA" id="ARBA00023242"/>
    </source>
</evidence>
<dbReference type="GO" id="GO:0005730">
    <property type="term" value="C:nucleolus"/>
    <property type="evidence" value="ECO:0007669"/>
    <property type="project" value="TreeGrafter"/>
</dbReference>
<gene>
    <name evidence="11" type="ORF">BDV95DRAFT_205781</name>
</gene>
<dbReference type="OrthoDB" id="24745at2759"/>
<dbReference type="EMBL" id="JAADJZ010000028">
    <property type="protein sequence ID" value="KAF2866250.1"/>
    <property type="molecule type" value="Genomic_DNA"/>
</dbReference>
<dbReference type="PANTHER" id="PTHR15441:SF2">
    <property type="entry name" value="RIBONUCLEASE P_MRP PROTEIN SUBUNIT POP5"/>
    <property type="match status" value="1"/>
</dbReference>
<keyword evidence="6" id="KW-0378">Hydrolase</keyword>
<dbReference type="PANTHER" id="PTHR15441">
    <property type="entry name" value="RIBONUCLEASE P PROTEIN SUBUNIT P14"/>
    <property type="match status" value="1"/>
</dbReference>
<evidence type="ECO:0000256" key="9">
    <source>
        <dbReference type="ARBA" id="ARBA00055200"/>
    </source>
</evidence>
<evidence type="ECO:0000256" key="1">
    <source>
        <dbReference type="ARBA" id="ARBA00000928"/>
    </source>
</evidence>
<comment type="caution">
    <text evidence="11">The sequence shown here is derived from an EMBL/GenBank/DDBJ whole genome shotgun (WGS) entry which is preliminary data.</text>
</comment>
<comment type="catalytic activity">
    <reaction evidence="1 10">
        <text>Endonucleolytic cleavage of RNA, removing 5'-extranucleotides from tRNA precursor.</text>
        <dbReference type="EC" id="3.1.26.5"/>
    </reaction>
</comment>
<keyword evidence="5 10" id="KW-0819">tRNA processing</keyword>
<evidence type="ECO:0000256" key="4">
    <source>
        <dbReference type="ARBA" id="ARBA00012179"/>
    </source>
</evidence>
<dbReference type="Gene3D" id="3.30.70.3250">
    <property type="entry name" value="Ribonuclease P, Pop5 subunit"/>
    <property type="match status" value="1"/>
</dbReference>
<accession>A0A7C8I6C7</accession>
<dbReference type="FunFam" id="3.30.70.3250:FF:000004">
    <property type="entry name" value="Ribonuclease P/MRP protein subunit POP5"/>
    <property type="match status" value="1"/>
</dbReference>
<reference evidence="11 12" key="1">
    <citation type="submission" date="2020-01" db="EMBL/GenBank/DDBJ databases">
        <authorList>
            <consortium name="DOE Joint Genome Institute"/>
            <person name="Haridas S."/>
            <person name="Albert R."/>
            <person name="Binder M."/>
            <person name="Bloem J."/>
            <person name="Labutti K."/>
            <person name="Salamov A."/>
            <person name="Andreopoulos B."/>
            <person name="Baker S.E."/>
            <person name="Barry K."/>
            <person name="Bills G."/>
            <person name="Bluhm B.H."/>
            <person name="Cannon C."/>
            <person name="Castanera R."/>
            <person name="Culley D.E."/>
            <person name="Daum C."/>
            <person name="Ezra D."/>
            <person name="Gonzalez J.B."/>
            <person name="Henrissat B."/>
            <person name="Kuo A."/>
            <person name="Liang C."/>
            <person name="Lipzen A."/>
            <person name="Lutzoni F."/>
            <person name="Magnuson J."/>
            <person name="Mondo S."/>
            <person name="Nolan M."/>
            <person name="Ohm R."/>
            <person name="Pangilinan J."/>
            <person name="Park H.-J.H."/>
            <person name="Ramirez L."/>
            <person name="Alfaro M."/>
            <person name="Sun H."/>
            <person name="Tritt A."/>
            <person name="Yoshinaga Y."/>
            <person name="Zwiers L.-H.L."/>
            <person name="Turgeon B.G."/>
            <person name="Goodwin S.B."/>
            <person name="Spatafora J.W."/>
            <person name="Crous P.W."/>
            <person name="Grigoriev I.V."/>
        </authorList>
    </citation>
    <scope>NUCLEOTIDE SEQUENCE [LARGE SCALE GENOMIC DNA]</scope>
    <source>
        <strain evidence="11 12">CBS 611.86</strain>
    </source>
</reference>
<evidence type="ECO:0000256" key="6">
    <source>
        <dbReference type="ARBA" id="ARBA00022801"/>
    </source>
</evidence>
<dbReference type="AlphaFoldDB" id="A0A7C8I6C7"/>
<dbReference type="GO" id="GO:0001682">
    <property type="term" value="P:tRNA 5'-leader removal"/>
    <property type="evidence" value="ECO:0007669"/>
    <property type="project" value="InterPro"/>
</dbReference>
<evidence type="ECO:0000256" key="10">
    <source>
        <dbReference type="PIRNR" id="PIRNR023803"/>
    </source>
</evidence>
<comment type="function">
    <text evidence="9">Component of ribonuclease P, a protein complex that generates mature tRNA molecules by cleaving their 5'-ends. Also a component of RNase MRP, which cleaves pre-rRNA sequences.</text>
</comment>